<reference evidence="4 5" key="1">
    <citation type="submission" date="2017-09" db="EMBL/GenBank/DDBJ databases">
        <authorList>
            <consortium name="International Durum Wheat Genome Sequencing Consortium (IDWGSC)"/>
            <person name="Milanesi L."/>
        </authorList>
    </citation>
    <scope>NUCLEOTIDE SEQUENCE [LARGE SCALE GENOMIC DNA]</scope>
    <source>
        <strain evidence="5">cv. Svevo</strain>
    </source>
</reference>
<keyword evidence="1" id="KW-0880">Kelch repeat</keyword>
<protein>
    <recommendedName>
        <fullName evidence="3">Protein kinase domain-containing protein</fullName>
    </recommendedName>
</protein>
<evidence type="ECO:0000256" key="2">
    <source>
        <dbReference type="ARBA" id="ARBA00022737"/>
    </source>
</evidence>
<dbReference type="InterPro" id="IPR000719">
    <property type="entry name" value="Prot_kinase_dom"/>
</dbReference>
<dbReference type="GO" id="GO:0004672">
    <property type="term" value="F:protein kinase activity"/>
    <property type="evidence" value="ECO:0007669"/>
    <property type="project" value="InterPro"/>
</dbReference>
<dbReference type="InterPro" id="IPR052439">
    <property type="entry name" value="F-box/Kelch-repeat"/>
</dbReference>
<name>A0A9R1BGT8_TRITD</name>
<dbReference type="SUPFAM" id="SSF56112">
    <property type="entry name" value="Protein kinase-like (PK-like)"/>
    <property type="match status" value="1"/>
</dbReference>
<dbReference type="PROSITE" id="PS50011">
    <property type="entry name" value="PROTEIN_KINASE_DOM"/>
    <property type="match status" value="1"/>
</dbReference>
<dbReference type="Gramene" id="TRITD7Av1G000340.1">
    <property type="protein sequence ID" value="TRITD7Av1G000340.1"/>
    <property type="gene ID" value="TRITD7Av1G000340"/>
</dbReference>
<dbReference type="InterPro" id="IPR011009">
    <property type="entry name" value="Kinase-like_dom_sf"/>
</dbReference>
<dbReference type="EMBL" id="LT934123">
    <property type="protein sequence ID" value="VAI68019.1"/>
    <property type="molecule type" value="Genomic_DNA"/>
</dbReference>
<dbReference type="Proteomes" id="UP000324705">
    <property type="component" value="Chromosome 7A"/>
</dbReference>
<proteinExistence type="predicted"/>
<sequence length="220" mass="24713">MDMKPDNILLDNDMMPKITDFGLSRLDEKSQTMSEERLGSRCRSETHTWTPLPSINRARCACSGAFMDGKFYVIGGSRGCEVLTCGEEYDLNRRSWRVIDNMSQGLNQTLTGGPLLLAVVNNELYAAGYTENSDLKQYDKLDNKWTTLGKLPVQSRKQGWDIRFRACGDRLIVIGRPNNSTGEKVVELHSWTPDEQPPVWSLVATRPYGGKRIVCAVMGC</sequence>
<gene>
    <name evidence="4" type="ORF">TRITD_7Av1G000340</name>
</gene>
<dbReference type="GO" id="GO:0005634">
    <property type="term" value="C:nucleus"/>
    <property type="evidence" value="ECO:0007669"/>
    <property type="project" value="UniProtKB-ARBA"/>
</dbReference>
<dbReference type="PANTHER" id="PTHR46122:SF25">
    <property type="entry name" value="REPEAT-CONTAINING F-BOX FAMILY PROTEIN, PUTATIVE, EXPRESSED-RELATED"/>
    <property type="match status" value="1"/>
</dbReference>
<evidence type="ECO:0000313" key="5">
    <source>
        <dbReference type="Proteomes" id="UP000324705"/>
    </source>
</evidence>
<feature type="domain" description="Protein kinase" evidence="3">
    <location>
        <begin position="1"/>
        <end position="209"/>
    </location>
</feature>
<dbReference type="Pfam" id="PF01344">
    <property type="entry name" value="Kelch_1"/>
    <property type="match status" value="1"/>
</dbReference>
<keyword evidence="2" id="KW-0677">Repeat</keyword>
<dbReference type="GO" id="GO:0005524">
    <property type="term" value="F:ATP binding"/>
    <property type="evidence" value="ECO:0007669"/>
    <property type="project" value="InterPro"/>
</dbReference>
<dbReference type="Gene3D" id="1.10.510.10">
    <property type="entry name" value="Transferase(Phosphotransferase) domain 1"/>
    <property type="match status" value="1"/>
</dbReference>
<dbReference type="Gene3D" id="2.120.10.80">
    <property type="entry name" value="Kelch-type beta propeller"/>
    <property type="match status" value="1"/>
</dbReference>
<dbReference type="InterPro" id="IPR006652">
    <property type="entry name" value="Kelch_1"/>
</dbReference>
<evidence type="ECO:0000259" key="3">
    <source>
        <dbReference type="PROSITE" id="PS50011"/>
    </source>
</evidence>
<dbReference type="PANTHER" id="PTHR46122">
    <property type="entry name" value="GALACTOSE OXIDASE/KELCH REPEAT PROTEIN-RELATED"/>
    <property type="match status" value="1"/>
</dbReference>
<organism evidence="4 5">
    <name type="scientific">Triticum turgidum subsp. durum</name>
    <name type="common">Durum wheat</name>
    <name type="synonym">Triticum durum</name>
    <dbReference type="NCBI Taxonomy" id="4567"/>
    <lineage>
        <taxon>Eukaryota</taxon>
        <taxon>Viridiplantae</taxon>
        <taxon>Streptophyta</taxon>
        <taxon>Embryophyta</taxon>
        <taxon>Tracheophyta</taxon>
        <taxon>Spermatophyta</taxon>
        <taxon>Magnoliopsida</taxon>
        <taxon>Liliopsida</taxon>
        <taxon>Poales</taxon>
        <taxon>Poaceae</taxon>
        <taxon>BOP clade</taxon>
        <taxon>Pooideae</taxon>
        <taxon>Triticodae</taxon>
        <taxon>Triticeae</taxon>
        <taxon>Triticinae</taxon>
        <taxon>Triticum</taxon>
    </lineage>
</organism>
<keyword evidence="5" id="KW-1185">Reference proteome</keyword>
<dbReference type="SUPFAM" id="SSF117281">
    <property type="entry name" value="Kelch motif"/>
    <property type="match status" value="1"/>
</dbReference>
<accession>A0A9R1BGT8</accession>
<evidence type="ECO:0000256" key="1">
    <source>
        <dbReference type="ARBA" id="ARBA00022441"/>
    </source>
</evidence>
<evidence type="ECO:0000313" key="4">
    <source>
        <dbReference type="EMBL" id="VAI68019.1"/>
    </source>
</evidence>
<dbReference type="InterPro" id="IPR015915">
    <property type="entry name" value="Kelch-typ_b-propeller"/>
</dbReference>
<dbReference type="AlphaFoldDB" id="A0A9R1BGT8"/>